<dbReference type="AlphaFoldDB" id="A0AAN8IEW8"/>
<protein>
    <submittedName>
        <fullName evidence="1">Uncharacterized protein</fullName>
    </submittedName>
</protein>
<sequence length="48" mass="5600">MRRRKAMEMNTKKKAKALPVPRNTIIPRNGMSIKASKLQNPPNARRIW</sequence>
<accession>A0AAN8IEW8</accession>
<dbReference type="EMBL" id="WIXE01023299">
    <property type="protein sequence ID" value="KAK5966632.1"/>
    <property type="molecule type" value="Genomic_DNA"/>
</dbReference>
<proteinExistence type="predicted"/>
<organism evidence="1 2">
    <name type="scientific">Trichostrongylus colubriformis</name>
    <name type="common">Black scour worm</name>
    <dbReference type="NCBI Taxonomy" id="6319"/>
    <lineage>
        <taxon>Eukaryota</taxon>
        <taxon>Metazoa</taxon>
        <taxon>Ecdysozoa</taxon>
        <taxon>Nematoda</taxon>
        <taxon>Chromadorea</taxon>
        <taxon>Rhabditida</taxon>
        <taxon>Rhabditina</taxon>
        <taxon>Rhabditomorpha</taxon>
        <taxon>Strongyloidea</taxon>
        <taxon>Trichostrongylidae</taxon>
        <taxon>Trichostrongylus</taxon>
    </lineage>
</organism>
<dbReference type="Proteomes" id="UP001331761">
    <property type="component" value="Unassembled WGS sequence"/>
</dbReference>
<name>A0AAN8IEW8_TRICO</name>
<keyword evidence="2" id="KW-1185">Reference proteome</keyword>
<reference evidence="1 2" key="1">
    <citation type="submission" date="2019-10" db="EMBL/GenBank/DDBJ databases">
        <title>Assembly and Annotation for the nematode Trichostrongylus colubriformis.</title>
        <authorList>
            <person name="Martin J."/>
        </authorList>
    </citation>
    <scope>NUCLEOTIDE SEQUENCE [LARGE SCALE GENOMIC DNA]</scope>
    <source>
        <strain evidence="1">G859</strain>
        <tissue evidence="1">Whole worm</tissue>
    </source>
</reference>
<evidence type="ECO:0000313" key="1">
    <source>
        <dbReference type="EMBL" id="KAK5966632.1"/>
    </source>
</evidence>
<comment type="caution">
    <text evidence="1">The sequence shown here is derived from an EMBL/GenBank/DDBJ whole genome shotgun (WGS) entry which is preliminary data.</text>
</comment>
<gene>
    <name evidence="1" type="ORF">GCK32_022224</name>
</gene>
<evidence type="ECO:0000313" key="2">
    <source>
        <dbReference type="Proteomes" id="UP001331761"/>
    </source>
</evidence>